<gene>
    <name evidence="1" type="ORF">TRM7615_04882</name>
</gene>
<keyword evidence="2" id="KW-1185">Reference proteome</keyword>
<dbReference type="EMBL" id="ONZG01000020">
    <property type="protein sequence ID" value="SPJ31339.1"/>
    <property type="molecule type" value="Genomic_DNA"/>
</dbReference>
<dbReference type="Gene3D" id="3.40.50.150">
    <property type="entry name" value="Vaccinia Virus protein VP39"/>
    <property type="match status" value="1"/>
</dbReference>
<evidence type="ECO:0008006" key="3">
    <source>
        <dbReference type="Google" id="ProtNLM"/>
    </source>
</evidence>
<dbReference type="AlphaFoldDB" id="A0A2R8CFY2"/>
<accession>A0A2R8CFY2</accession>
<dbReference type="Proteomes" id="UP000244898">
    <property type="component" value="Unassembled WGS sequence"/>
</dbReference>
<sequence>MKKVTFEQVERKRRELSQVLRQFRAAKGRYHNPAPELPAHILEECQVLPGRLALLDKLEPDQTLGLLGVATGDLAAQILYRSKPAMLHLFDEDLSRMVNPDIRAELASEECRLKPHVGGVGDTLSRLPDAHFDVFYINGDHAYDAVKADIERILPKIKPGGAMIFHSYTTWSAVTMYHCGVARAVHEFCLENPWRFRYLALEPMMYNDVMLVHEADNS</sequence>
<name>A0A2R8CFY2_9RHOB</name>
<protein>
    <recommendedName>
        <fullName evidence="3">Methyltransferase domain-containing protein</fullName>
    </recommendedName>
</protein>
<dbReference type="Pfam" id="PF13578">
    <property type="entry name" value="Methyltransf_24"/>
    <property type="match status" value="1"/>
</dbReference>
<evidence type="ECO:0000313" key="2">
    <source>
        <dbReference type="Proteomes" id="UP000244898"/>
    </source>
</evidence>
<proteinExistence type="predicted"/>
<evidence type="ECO:0000313" key="1">
    <source>
        <dbReference type="EMBL" id="SPJ31339.1"/>
    </source>
</evidence>
<dbReference type="SUPFAM" id="SSF53335">
    <property type="entry name" value="S-adenosyl-L-methionine-dependent methyltransferases"/>
    <property type="match status" value="1"/>
</dbReference>
<dbReference type="RefSeq" id="WP_207775271.1">
    <property type="nucleotide sequence ID" value="NZ_ONZG01000020.1"/>
</dbReference>
<organism evidence="1 2">
    <name type="scientific">Falsiruegeria mediterranea M17</name>
    <dbReference type="NCBI Taxonomy" id="1200281"/>
    <lineage>
        <taxon>Bacteria</taxon>
        <taxon>Pseudomonadati</taxon>
        <taxon>Pseudomonadota</taxon>
        <taxon>Alphaproteobacteria</taxon>
        <taxon>Rhodobacterales</taxon>
        <taxon>Roseobacteraceae</taxon>
        <taxon>Falsiruegeria</taxon>
    </lineage>
</organism>
<dbReference type="InterPro" id="IPR029063">
    <property type="entry name" value="SAM-dependent_MTases_sf"/>
</dbReference>
<reference evidence="2" key="1">
    <citation type="submission" date="2018-03" db="EMBL/GenBank/DDBJ databases">
        <authorList>
            <person name="Rodrigo-Torres L."/>
            <person name="Arahal R. D."/>
            <person name="Lucena T."/>
        </authorList>
    </citation>
    <scope>NUCLEOTIDE SEQUENCE [LARGE SCALE GENOMIC DNA]</scope>
    <source>
        <strain evidence="2">CECT 7615</strain>
    </source>
</reference>